<dbReference type="EMBL" id="KP881232">
    <property type="protein sequence ID" value="AKE44718.1"/>
    <property type="molecule type" value="Genomic_DNA"/>
</dbReference>
<name>A0A0F6R7I1_9CAUD</name>
<keyword evidence="2" id="KW-1185">Reference proteome</keyword>
<accession>A0A0F6R7I1</accession>
<reference evidence="2" key="2">
    <citation type="submission" date="2015-03" db="EMBL/GenBank/DDBJ databases">
        <title>The genome and structure of Sinorhizobium meliloti phage phiM9.</title>
        <authorList>
            <person name="Johnson M.C."/>
            <person name="Tatum K.B."/>
            <person name="Lynn J.S."/>
            <person name="Brewer T.E."/>
            <person name="Washburn B.K."/>
            <person name="Stroupe M.E."/>
            <person name="Jones K.M."/>
        </authorList>
    </citation>
    <scope>NUCLEOTIDE SEQUENCE [LARGE SCALE GENOMIC DNA]</scope>
</reference>
<reference evidence="1 2" key="1">
    <citation type="journal article" date="2015" name="J. Virol.">
        <title>Sinorhizobium meliloti Phage ?M9 Defines a New Group of T4 Superfamily Phages with Unusual Genomic Features but a Common T=16 Capsid.</title>
        <authorList>
            <person name="Johnson M.C."/>
            <person name="Tatum K.B."/>
            <person name="Lynn J.S."/>
            <person name="Brewer T.E."/>
            <person name="Lu S."/>
            <person name="Washburn B.K."/>
            <person name="Stroupe M.E."/>
            <person name="Jones K.M."/>
        </authorList>
    </citation>
    <scope>NUCLEOTIDE SEQUENCE [LARGE SCALE GENOMIC DNA]</scope>
</reference>
<dbReference type="Proteomes" id="UP000033804">
    <property type="component" value="Segment"/>
</dbReference>
<evidence type="ECO:0000313" key="1">
    <source>
        <dbReference type="EMBL" id="AKE44718.1"/>
    </source>
</evidence>
<gene>
    <name evidence="1" type="ORF">Sm_phiM9_089</name>
</gene>
<protein>
    <submittedName>
        <fullName evidence="1">Uncharacterized protein</fullName>
    </submittedName>
</protein>
<dbReference type="RefSeq" id="YP_009189472.1">
    <property type="nucleotide sequence ID" value="NC_028676.1"/>
</dbReference>
<dbReference type="GeneID" id="26517770"/>
<evidence type="ECO:0000313" key="2">
    <source>
        <dbReference type="Proteomes" id="UP000033804"/>
    </source>
</evidence>
<dbReference type="KEGG" id="vg:26517770"/>
<proteinExistence type="predicted"/>
<organism evidence="1 2">
    <name type="scientific">Sinorhizobium phage phiM9</name>
    <dbReference type="NCBI Taxonomy" id="1636182"/>
    <lineage>
        <taxon>Viruses</taxon>
        <taxon>Duplodnaviria</taxon>
        <taxon>Heunggongvirae</taxon>
        <taxon>Uroviricota</taxon>
        <taxon>Caudoviricetes</taxon>
        <taxon>Pootjesviridae</taxon>
        <taxon>Emnonavirus</taxon>
        <taxon>Emnonavirus phiM9</taxon>
    </lineage>
</organism>
<sequence length="135" mass="16082">MKIYRIENVTGEGPYSCAPESRKNFSSMVFYTDPHPYLHPLQEEDNLLREIWKRIFYNDLRRNWRFGFDSVDQVILWFHAEGVFEALELDGFMVSEYEVPEGHYHLGEFQAIFEPFHSEFVRYITFTSLEKGIAA</sequence>